<feature type="transmembrane region" description="Helical" evidence="7">
    <location>
        <begin position="48"/>
        <end position="68"/>
    </location>
</feature>
<evidence type="ECO:0000256" key="5">
    <source>
        <dbReference type="ARBA" id="ARBA00022989"/>
    </source>
</evidence>
<accession>A0A3B0ZRX6</accession>
<proteinExistence type="predicted"/>
<protein>
    <submittedName>
        <fullName evidence="9">Inner membrane transport protein YajR</fullName>
    </submittedName>
</protein>
<dbReference type="InterPro" id="IPR036259">
    <property type="entry name" value="MFS_trans_sf"/>
</dbReference>
<evidence type="ECO:0000256" key="4">
    <source>
        <dbReference type="ARBA" id="ARBA00022692"/>
    </source>
</evidence>
<name>A0A3B0ZRX6_9ZZZZ</name>
<feature type="transmembrane region" description="Helical" evidence="7">
    <location>
        <begin position="341"/>
        <end position="359"/>
    </location>
</feature>
<feature type="transmembrane region" description="Helical" evidence="7">
    <location>
        <begin position="136"/>
        <end position="155"/>
    </location>
</feature>
<dbReference type="CDD" id="cd17472">
    <property type="entry name" value="MFS_YajR_like"/>
    <property type="match status" value="1"/>
</dbReference>
<evidence type="ECO:0000259" key="8">
    <source>
        <dbReference type="PROSITE" id="PS50850"/>
    </source>
</evidence>
<keyword evidence="3" id="KW-1003">Cell membrane</keyword>
<evidence type="ECO:0000256" key="7">
    <source>
        <dbReference type="SAM" id="Phobius"/>
    </source>
</evidence>
<sequence length="458" mass="49620">MKMDGMTQSERRTAMALSGIFATRMLGLFMILPVFAIYATTLEGQSEFLAGVAIGIYGLTQAVFQIPMGMLSDKIGRKPVIIGGLIVFALGSLIAALADDITWIIIGRAIQGSGAIAAVVMALASDLTREEHRMKVMAIIGMSIGFSFALAMVLGPVLQGIIGVPGIFLVTVFLAIGGILVVKFLVPTPSISSFHRDTELETKNLSQILFDPQLLRLDIGIFILHMVLTATFLAIPKVLQNNLNILQANHWQIYLPVLLGSMILLVPFIIYAERKRKLKQVFSGAILLLGLSVYGMWSFSQSVTGIVLMLLLFFTAFNLLEASLPSLVAKIAPATKKGTAMGVYSSSQFLGIFAGGLIAGKLSELYGFETIFILNMGFVAVWLLLAISMKQPGYLSTQLLHVGQISESEVNELASQLLNIRGVAEATVIAQDSVAYLKVDKKLLDQDSLWKYSSHLDL</sequence>
<gene>
    <name evidence="9" type="ORF">MNBD_GAMMA22-3058</name>
</gene>
<evidence type="ECO:0000256" key="1">
    <source>
        <dbReference type="ARBA" id="ARBA00004651"/>
    </source>
</evidence>
<dbReference type="PROSITE" id="PS50850">
    <property type="entry name" value="MFS"/>
    <property type="match status" value="1"/>
</dbReference>
<feature type="transmembrane region" description="Helical" evidence="7">
    <location>
        <begin position="278"/>
        <end position="297"/>
    </location>
</feature>
<evidence type="ECO:0000256" key="2">
    <source>
        <dbReference type="ARBA" id="ARBA00022448"/>
    </source>
</evidence>
<dbReference type="Pfam" id="PF07690">
    <property type="entry name" value="MFS_1"/>
    <property type="match status" value="1"/>
</dbReference>
<dbReference type="InterPro" id="IPR050171">
    <property type="entry name" value="MFS_Transporters"/>
</dbReference>
<feature type="domain" description="Major facilitator superfamily (MFS) profile" evidence="8">
    <location>
        <begin position="11"/>
        <end position="394"/>
    </location>
</feature>
<feature type="transmembrane region" description="Helical" evidence="7">
    <location>
        <begin position="161"/>
        <end position="186"/>
    </location>
</feature>
<evidence type="ECO:0000256" key="3">
    <source>
        <dbReference type="ARBA" id="ARBA00022475"/>
    </source>
</evidence>
<dbReference type="InterPro" id="IPR011701">
    <property type="entry name" value="MFS"/>
</dbReference>
<feature type="transmembrane region" description="Helical" evidence="7">
    <location>
        <begin position="104"/>
        <end position="124"/>
    </location>
</feature>
<feature type="transmembrane region" description="Helical" evidence="7">
    <location>
        <begin position="219"/>
        <end position="239"/>
    </location>
</feature>
<dbReference type="Gene3D" id="1.20.1250.20">
    <property type="entry name" value="MFS general substrate transporter like domains"/>
    <property type="match status" value="1"/>
</dbReference>
<reference evidence="9" key="1">
    <citation type="submission" date="2018-06" db="EMBL/GenBank/DDBJ databases">
        <authorList>
            <person name="Zhirakovskaya E."/>
        </authorList>
    </citation>
    <scope>NUCLEOTIDE SEQUENCE</scope>
</reference>
<dbReference type="AlphaFoldDB" id="A0A3B0ZRX6"/>
<dbReference type="PANTHER" id="PTHR23517">
    <property type="entry name" value="RESISTANCE PROTEIN MDTM, PUTATIVE-RELATED-RELATED"/>
    <property type="match status" value="1"/>
</dbReference>
<keyword evidence="5 7" id="KW-1133">Transmembrane helix</keyword>
<keyword evidence="2" id="KW-0813">Transport</keyword>
<organism evidence="9">
    <name type="scientific">hydrothermal vent metagenome</name>
    <dbReference type="NCBI Taxonomy" id="652676"/>
    <lineage>
        <taxon>unclassified sequences</taxon>
        <taxon>metagenomes</taxon>
        <taxon>ecological metagenomes</taxon>
    </lineage>
</organism>
<feature type="transmembrane region" description="Helical" evidence="7">
    <location>
        <begin position="80"/>
        <end position="98"/>
    </location>
</feature>
<evidence type="ECO:0000256" key="6">
    <source>
        <dbReference type="ARBA" id="ARBA00023136"/>
    </source>
</evidence>
<keyword evidence="6 7" id="KW-0472">Membrane</keyword>
<feature type="transmembrane region" description="Helical" evidence="7">
    <location>
        <begin position="21"/>
        <end position="42"/>
    </location>
</feature>
<dbReference type="InterPro" id="IPR005829">
    <property type="entry name" value="Sugar_transporter_CS"/>
</dbReference>
<dbReference type="PANTHER" id="PTHR23517:SF2">
    <property type="entry name" value="MULTIDRUG RESISTANCE PROTEIN MDTH"/>
    <property type="match status" value="1"/>
</dbReference>
<dbReference type="SUPFAM" id="SSF103473">
    <property type="entry name" value="MFS general substrate transporter"/>
    <property type="match status" value="1"/>
</dbReference>
<evidence type="ECO:0000313" key="9">
    <source>
        <dbReference type="EMBL" id="VAW94451.1"/>
    </source>
</evidence>
<dbReference type="InterPro" id="IPR020846">
    <property type="entry name" value="MFS_dom"/>
</dbReference>
<comment type="subcellular location">
    <subcellularLocation>
        <location evidence="1">Cell membrane</location>
        <topology evidence="1">Multi-pass membrane protein</topology>
    </subcellularLocation>
</comment>
<dbReference type="GO" id="GO:0005886">
    <property type="term" value="C:plasma membrane"/>
    <property type="evidence" value="ECO:0007669"/>
    <property type="project" value="UniProtKB-SubCell"/>
</dbReference>
<feature type="transmembrane region" description="Helical" evidence="7">
    <location>
        <begin position="251"/>
        <end position="271"/>
    </location>
</feature>
<dbReference type="PROSITE" id="PS00216">
    <property type="entry name" value="SUGAR_TRANSPORT_1"/>
    <property type="match status" value="1"/>
</dbReference>
<dbReference type="EMBL" id="UOFS01000017">
    <property type="protein sequence ID" value="VAW94451.1"/>
    <property type="molecule type" value="Genomic_DNA"/>
</dbReference>
<dbReference type="Gene3D" id="3.30.70.100">
    <property type="match status" value="1"/>
</dbReference>
<feature type="transmembrane region" description="Helical" evidence="7">
    <location>
        <begin position="365"/>
        <end position="387"/>
    </location>
</feature>
<dbReference type="GO" id="GO:0022857">
    <property type="term" value="F:transmembrane transporter activity"/>
    <property type="evidence" value="ECO:0007669"/>
    <property type="project" value="InterPro"/>
</dbReference>
<feature type="transmembrane region" description="Helical" evidence="7">
    <location>
        <begin position="303"/>
        <end position="320"/>
    </location>
</feature>
<keyword evidence="4 7" id="KW-0812">Transmembrane</keyword>